<reference evidence="3" key="1">
    <citation type="submission" date="2016-07" db="EMBL/GenBank/DDBJ databases">
        <authorList>
            <person name="Bretaudeau A."/>
        </authorList>
    </citation>
    <scope>NUCLEOTIDE SEQUENCE</scope>
    <source>
        <strain evidence="3">Rice</strain>
        <tissue evidence="3">Whole body</tissue>
    </source>
</reference>
<sequence>MMLSPKIQRSVRVNDGQLLALSDRAQYDHSQTGYLHKRSSDNTKWQLRWFILYQNMLFYYESENNTRPTGVLMLEGSYCERLSKAPMERNASFCFVISYRRESQRQYELRAASEVDCVHWVDAIREARYVEDYKTVLAFW</sequence>
<evidence type="ECO:0000256" key="1">
    <source>
        <dbReference type="ARBA" id="ARBA00022553"/>
    </source>
</evidence>
<protein>
    <submittedName>
        <fullName evidence="3">SFRICE_036897</fullName>
    </submittedName>
</protein>
<dbReference type="PANTHER" id="PTHR22902">
    <property type="entry name" value="SESQUIPEDALIAN"/>
    <property type="match status" value="1"/>
</dbReference>
<evidence type="ECO:0000313" key="3">
    <source>
        <dbReference type="EMBL" id="SOQ58385.1"/>
    </source>
</evidence>
<dbReference type="PROSITE" id="PS50003">
    <property type="entry name" value="PH_DOMAIN"/>
    <property type="match status" value="1"/>
</dbReference>
<name>A0A2H1WZ77_SPOFR</name>
<organism evidence="3">
    <name type="scientific">Spodoptera frugiperda</name>
    <name type="common">Fall armyworm</name>
    <dbReference type="NCBI Taxonomy" id="7108"/>
    <lineage>
        <taxon>Eukaryota</taxon>
        <taxon>Metazoa</taxon>
        <taxon>Ecdysozoa</taxon>
        <taxon>Arthropoda</taxon>
        <taxon>Hexapoda</taxon>
        <taxon>Insecta</taxon>
        <taxon>Pterygota</taxon>
        <taxon>Neoptera</taxon>
        <taxon>Endopterygota</taxon>
        <taxon>Lepidoptera</taxon>
        <taxon>Glossata</taxon>
        <taxon>Ditrysia</taxon>
        <taxon>Noctuoidea</taxon>
        <taxon>Noctuidae</taxon>
        <taxon>Amphipyrinae</taxon>
        <taxon>Spodoptera</taxon>
    </lineage>
</organism>
<dbReference type="AlphaFoldDB" id="A0A2H1WZ77"/>
<feature type="domain" description="PH" evidence="2">
    <location>
        <begin position="28"/>
        <end position="129"/>
    </location>
</feature>
<dbReference type="SUPFAM" id="SSF50729">
    <property type="entry name" value="PH domain-like"/>
    <property type="match status" value="1"/>
</dbReference>
<gene>
    <name evidence="3" type="ORF">SFRICE_036897</name>
</gene>
<keyword evidence="1" id="KW-0597">Phosphoprotein</keyword>
<dbReference type="GO" id="GO:0005829">
    <property type="term" value="C:cytosol"/>
    <property type="evidence" value="ECO:0007669"/>
    <property type="project" value="GOC"/>
</dbReference>
<dbReference type="GO" id="GO:0001881">
    <property type="term" value="P:receptor recycling"/>
    <property type="evidence" value="ECO:0007669"/>
    <property type="project" value="TreeGrafter"/>
</dbReference>
<dbReference type="GO" id="GO:0005769">
    <property type="term" value="C:early endosome"/>
    <property type="evidence" value="ECO:0007669"/>
    <property type="project" value="TreeGrafter"/>
</dbReference>
<dbReference type="InterPro" id="IPR011993">
    <property type="entry name" value="PH-like_dom_sf"/>
</dbReference>
<dbReference type="InterPro" id="IPR045188">
    <property type="entry name" value="Boi1/Boi2-like"/>
</dbReference>
<dbReference type="GO" id="GO:0042147">
    <property type="term" value="P:retrograde transport, endosome to Golgi"/>
    <property type="evidence" value="ECO:0007669"/>
    <property type="project" value="TreeGrafter"/>
</dbReference>
<dbReference type="PANTHER" id="PTHR22902:SF27">
    <property type="entry name" value="PLECKSTRIN HOMOLOGY DOMAIN-CONTAINING FAMILY A MEMBER 3"/>
    <property type="match status" value="1"/>
</dbReference>
<dbReference type="GO" id="GO:0005802">
    <property type="term" value="C:trans-Golgi network"/>
    <property type="evidence" value="ECO:0007669"/>
    <property type="project" value="TreeGrafter"/>
</dbReference>
<evidence type="ECO:0000259" key="2">
    <source>
        <dbReference type="PROSITE" id="PS50003"/>
    </source>
</evidence>
<dbReference type="EMBL" id="ODYU01012205">
    <property type="protein sequence ID" value="SOQ58385.1"/>
    <property type="molecule type" value="Genomic_DNA"/>
</dbReference>
<accession>A0A2H1WZ77</accession>
<dbReference type="Pfam" id="PF00169">
    <property type="entry name" value="PH"/>
    <property type="match status" value="1"/>
</dbReference>
<dbReference type="SMART" id="SM00233">
    <property type="entry name" value="PH"/>
    <property type="match status" value="1"/>
</dbReference>
<proteinExistence type="predicted"/>
<dbReference type="GO" id="GO:0055037">
    <property type="term" value="C:recycling endosome"/>
    <property type="evidence" value="ECO:0007669"/>
    <property type="project" value="TreeGrafter"/>
</dbReference>
<dbReference type="InterPro" id="IPR001849">
    <property type="entry name" value="PH_domain"/>
</dbReference>
<dbReference type="Gene3D" id="2.30.29.30">
    <property type="entry name" value="Pleckstrin-homology domain (PH domain)/Phosphotyrosine-binding domain (PTB)"/>
    <property type="match status" value="1"/>
</dbReference>
<dbReference type="OrthoDB" id="10254377at2759"/>
<dbReference type="GO" id="GO:0007032">
    <property type="term" value="P:endosome organization"/>
    <property type="evidence" value="ECO:0007669"/>
    <property type="project" value="TreeGrafter"/>
</dbReference>